<dbReference type="EMBL" id="CP036434">
    <property type="protein sequence ID" value="QDV06338.1"/>
    <property type="molecule type" value="Genomic_DNA"/>
</dbReference>
<dbReference type="Pfam" id="PF02397">
    <property type="entry name" value="Bac_transf"/>
    <property type="match status" value="1"/>
</dbReference>
<organism evidence="4 5">
    <name type="scientific">Saltatorellus ferox</name>
    <dbReference type="NCBI Taxonomy" id="2528018"/>
    <lineage>
        <taxon>Bacteria</taxon>
        <taxon>Pseudomonadati</taxon>
        <taxon>Planctomycetota</taxon>
        <taxon>Planctomycetia</taxon>
        <taxon>Planctomycetia incertae sedis</taxon>
        <taxon>Saltatorellus</taxon>
    </lineage>
</organism>
<evidence type="ECO:0000313" key="4">
    <source>
        <dbReference type="EMBL" id="QDV06338.1"/>
    </source>
</evidence>
<feature type="region of interest" description="Disordered" evidence="2">
    <location>
        <begin position="1"/>
        <end position="22"/>
    </location>
</feature>
<dbReference type="AlphaFoldDB" id="A0A518EQH3"/>
<feature type="domain" description="Bacterial sugar transferase" evidence="3">
    <location>
        <begin position="351"/>
        <end position="538"/>
    </location>
</feature>
<accession>A0A518EQH3</accession>
<keyword evidence="5" id="KW-1185">Reference proteome</keyword>
<dbReference type="Proteomes" id="UP000320390">
    <property type="component" value="Chromosome"/>
</dbReference>
<name>A0A518EQH3_9BACT</name>
<dbReference type="PANTHER" id="PTHR30576:SF10">
    <property type="entry name" value="SLL5057 PROTEIN"/>
    <property type="match status" value="1"/>
</dbReference>
<evidence type="ECO:0000256" key="1">
    <source>
        <dbReference type="ARBA" id="ARBA00006464"/>
    </source>
</evidence>
<proteinExistence type="inferred from homology"/>
<feature type="compositionally biased region" description="Basic residues" evidence="2">
    <location>
        <begin position="1"/>
        <end position="16"/>
    </location>
</feature>
<gene>
    <name evidence="4" type="primary">pglC</name>
    <name evidence="4" type="ORF">Poly30_18470</name>
</gene>
<feature type="compositionally biased region" description="Basic and acidic residues" evidence="2">
    <location>
        <begin position="197"/>
        <end position="213"/>
    </location>
</feature>
<keyword evidence="4" id="KW-0808">Transferase</keyword>
<dbReference type="OrthoDB" id="9766874at2"/>
<dbReference type="EC" id="2.7.8.36" evidence="4"/>
<evidence type="ECO:0000313" key="5">
    <source>
        <dbReference type="Proteomes" id="UP000320390"/>
    </source>
</evidence>
<feature type="region of interest" description="Disordered" evidence="2">
    <location>
        <begin position="146"/>
        <end position="222"/>
    </location>
</feature>
<sequence length="544" mass="60237">MKSRPKWSLRKTRRSRSNSASEPALVDTLTAHGILDAVQLERAFQRERARVERNHQCFSLAVFRLPEAKTVGTMREAMEKTAAILLNRIRTYDDVGIVEEGSLAVLLPETTGVDTWTFADYALADLGEYGLTASCEVYTYPHPDHGTGTGISSGTDQSGTSNDHRPGHRPHISTQNFSTQNHSTQSGPRATSDEGQDDHGHPFHDYGRVEHPTSEGASGDGRIASLEAPTRLSLKATLAATSVIERPEQRQPQPERHIHSLARVESVRGQGREARATRATAFGLSSGSSALASVAIQLPKSPSISPALRWPGTAKVEADAVEAVPAEAVHTETRPIRDLAPYFEERLPTYRRAIDVVVAGSALALVSPVLLTAALLVKLTSPGPIIFAQARAGRGGRPFQFYKLRSMYRDAEDRKNALRLVNEKDGPIFKIKNDPRITPVGKMLRKFSIDELPQLFNVLKGDMTLVGPRPPVMDEIREYETWQRQRLDITGGITCIWQVSGRSEVTFREWMRMDVRYRKKRTLGLDLKLVWKTFGAVFSGKGAY</sequence>
<dbReference type="PANTHER" id="PTHR30576">
    <property type="entry name" value="COLANIC BIOSYNTHESIS UDP-GLUCOSE LIPID CARRIER TRANSFERASE"/>
    <property type="match status" value="1"/>
</dbReference>
<protein>
    <submittedName>
        <fullName evidence="4">Undecaprenyl phosphate N,N'-diacetylbacillosamine 1-phosphate transferase</fullName>
        <ecNumber evidence="4">2.7.8.36</ecNumber>
    </submittedName>
</protein>
<evidence type="ECO:0000256" key="2">
    <source>
        <dbReference type="SAM" id="MobiDB-lite"/>
    </source>
</evidence>
<reference evidence="4 5" key="1">
    <citation type="submission" date="2019-02" db="EMBL/GenBank/DDBJ databases">
        <title>Deep-cultivation of Planctomycetes and their phenomic and genomic characterization uncovers novel biology.</title>
        <authorList>
            <person name="Wiegand S."/>
            <person name="Jogler M."/>
            <person name="Boedeker C."/>
            <person name="Pinto D."/>
            <person name="Vollmers J."/>
            <person name="Rivas-Marin E."/>
            <person name="Kohn T."/>
            <person name="Peeters S.H."/>
            <person name="Heuer A."/>
            <person name="Rast P."/>
            <person name="Oberbeckmann S."/>
            <person name="Bunk B."/>
            <person name="Jeske O."/>
            <person name="Meyerdierks A."/>
            <person name="Storesund J.E."/>
            <person name="Kallscheuer N."/>
            <person name="Luecker S."/>
            <person name="Lage O.M."/>
            <person name="Pohl T."/>
            <person name="Merkel B.J."/>
            <person name="Hornburger P."/>
            <person name="Mueller R.-W."/>
            <person name="Bruemmer F."/>
            <person name="Labrenz M."/>
            <person name="Spormann A.M."/>
            <person name="Op den Camp H."/>
            <person name="Overmann J."/>
            <person name="Amann R."/>
            <person name="Jetten M.S.M."/>
            <person name="Mascher T."/>
            <person name="Medema M.H."/>
            <person name="Devos D.P."/>
            <person name="Kaster A.-K."/>
            <person name="Ovreas L."/>
            <person name="Rohde M."/>
            <person name="Galperin M.Y."/>
            <person name="Jogler C."/>
        </authorList>
    </citation>
    <scope>NUCLEOTIDE SEQUENCE [LARGE SCALE GENOMIC DNA]</scope>
    <source>
        <strain evidence="4 5">Poly30</strain>
    </source>
</reference>
<dbReference type="RefSeq" id="WP_145196428.1">
    <property type="nucleotide sequence ID" value="NZ_CP036434.1"/>
</dbReference>
<evidence type="ECO:0000259" key="3">
    <source>
        <dbReference type="Pfam" id="PF02397"/>
    </source>
</evidence>
<feature type="compositionally biased region" description="Polar residues" evidence="2">
    <location>
        <begin position="150"/>
        <end position="161"/>
    </location>
</feature>
<dbReference type="InterPro" id="IPR003362">
    <property type="entry name" value="Bact_transf"/>
</dbReference>
<comment type="similarity">
    <text evidence="1">Belongs to the bacterial sugar transferase family.</text>
</comment>
<dbReference type="GO" id="GO:0102334">
    <property type="term" value="F:N,N'-diacetylbacilliosaminyl-1-phosphate transferase activity"/>
    <property type="evidence" value="ECO:0007669"/>
    <property type="project" value="UniProtKB-EC"/>
</dbReference>
<feature type="compositionally biased region" description="Polar residues" evidence="2">
    <location>
        <begin position="172"/>
        <end position="189"/>
    </location>
</feature>